<dbReference type="RefSeq" id="WP_203376360.1">
    <property type="nucleotide sequence ID" value="NZ_JAENHP010000003.1"/>
</dbReference>
<organism evidence="1 2">
    <name type="scientific">Paractinoplanes ovalisporus</name>
    <dbReference type="NCBI Taxonomy" id="2810368"/>
    <lineage>
        <taxon>Bacteria</taxon>
        <taxon>Bacillati</taxon>
        <taxon>Actinomycetota</taxon>
        <taxon>Actinomycetes</taxon>
        <taxon>Micromonosporales</taxon>
        <taxon>Micromonosporaceae</taxon>
        <taxon>Paractinoplanes</taxon>
    </lineage>
</organism>
<dbReference type="EMBL" id="JAENHP010000003">
    <property type="protein sequence ID" value="MBM2616471.1"/>
    <property type="molecule type" value="Genomic_DNA"/>
</dbReference>
<protein>
    <recommendedName>
        <fullName evidence="3">DUF4034 domain-containing protein</fullName>
    </recommendedName>
</protein>
<dbReference type="SUPFAM" id="SSF48439">
    <property type="entry name" value="Protein prenylyltransferase"/>
    <property type="match status" value="1"/>
</dbReference>
<accession>A0ABS2A9F9</accession>
<comment type="caution">
    <text evidence="1">The sequence shown here is derived from an EMBL/GenBank/DDBJ whole genome shotgun (WGS) entry which is preliminary data.</text>
</comment>
<reference evidence="1 2" key="1">
    <citation type="submission" date="2021-01" db="EMBL/GenBank/DDBJ databases">
        <title>Actinoplanes sp. nov. LDG1-06 isolated from lichen.</title>
        <authorList>
            <person name="Saeng-In P."/>
            <person name="Phongsopitanun W."/>
            <person name="Kanchanasin P."/>
            <person name="Yuki M."/>
            <person name="Kudo T."/>
            <person name="Ohkuma M."/>
            <person name="Tanasupawat S."/>
        </authorList>
    </citation>
    <scope>NUCLEOTIDE SEQUENCE [LARGE SCALE GENOMIC DNA]</scope>
    <source>
        <strain evidence="1 2">LDG1-06</strain>
    </source>
</reference>
<evidence type="ECO:0000313" key="2">
    <source>
        <dbReference type="Proteomes" id="UP000632138"/>
    </source>
</evidence>
<dbReference type="Proteomes" id="UP000632138">
    <property type="component" value="Unassembled WGS sequence"/>
</dbReference>
<evidence type="ECO:0000313" key="1">
    <source>
        <dbReference type="EMBL" id="MBM2616471.1"/>
    </source>
</evidence>
<name>A0ABS2A9F9_9ACTN</name>
<evidence type="ECO:0008006" key="3">
    <source>
        <dbReference type="Google" id="ProtNLM"/>
    </source>
</evidence>
<keyword evidence="2" id="KW-1185">Reference proteome</keyword>
<gene>
    <name evidence="1" type="ORF">JIG36_12980</name>
</gene>
<proteinExistence type="predicted"/>
<sequence length="318" mass="37125">MRFFKKKERPAGGADDIEIQDYWDDGSESLAEALEEQEWVSARKILAGADTDELMYYMSIVSDARGVEEWIPEVIRRDPDDPLPRLVRGARAISWAWDVRGTTTADQVPPDAWPVFFRRLALAEDSLDEALERDPTCAEAWHYKIILGRARQLPAEEEWRRFHHLIELNPSHYYGHKQMYEGLLPKWGGSWDEAFKFARVQSAANPGTHIPHLISMAHLDFRWEGDNEGSKYLGREEVSSEIYEAAWQSVWHDDYETTILTPNLWNSFAYTLTYGRYFKSACTLYNAIGDDFVRLFLWRSKERYVEMREWAREEAAEG</sequence>